<evidence type="ECO:0000313" key="3">
    <source>
        <dbReference type="Proteomes" id="UP000182569"/>
    </source>
</evidence>
<reference evidence="3" key="1">
    <citation type="journal article" date="2016" name="Front. Microbiol.">
        <title>Complete Genome Sequence of Clostridium estertheticum DSM 8809, a Microbe Identified in Spoiled Vacuum Packed Beef.</title>
        <authorList>
            <person name="Yu Z."/>
            <person name="Gunn L."/>
            <person name="Brennan E."/>
            <person name="Reid R."/>
            <person name="Wall P.G."/>
            <person name="Gaora O.P."/>
            <person name="Hurley D."/>
            <person name="Bolton D."/>
            <person name="Fanning S."/>
        </authorList>
    </citation>
    <scope>NUCLEOTIDE SEQUENCE [LARGE SCALE GENOMIC DNA]</scope>
    <source>
        <strain evidence="3">DSM 8809</strain>
    </source>
</reference>
<dbReference type="Pfam" id="PF00359">
    <property type="entry name" value="PTS_EIIA_2"/>
    <property type="match status" value="1"/>
</dbReference>
<dbReference type="PANTHER" id="PTHR47738">
    <property type="entry name" value="PTS SYSTEM FRUCTOSE-LIKE EIIA COMPONENT-RELATED"/>
    <property type="match status" value="1"/>
</dbReference>
<dbReference type="InterPro" id="IPR016152">
    <property type="entry name" value="PTrfase/Anion_transptr"/>
</dbReference>
<dbReference type="AlphaFoldDB" id="A0A1J0GGM8"/>
<evidence type="ECO:0000313" key="2">
    <source>
        <dbReference type="EMBL" id="APC40128.1"/>
    </source>
</evidence>
<dbReference type="OrthoDB" id="370976at2"/>
<dbReference type="Gene3D" id="3.40.930.10">
    <property type="entry name" value="Mannitol-specific EII, Chain A"/>
    <property type="match status" value="1"/>
</dbReference>
<evidence type="ECO:0000259" key="1">
    <source>
        <dbReference type="PROSITE" id="PS51094"/>
    </source>
</evidence>
<proteinExistence type="predicted"/>
<organism evidence="2 3">
    <name type="scientific">Clostridium estertheticum subsp. estertheticum</name>
    <dbReference type="NCBI Taxonomy" id="1552"/>
    <lineage>
        <taxon>Bacteria</taxon>
        <taxon>Bacillati</taxon>
        <taxon>Bacillota</taxon>
        <taxon>Clostridia</taxon>
        <taxon>Eubacteriales</taxon>
        <taxon>Clostridiaceae</taxon>
        <taxon>Clostridium</taxon>
    </lineage>
</organism>
<accession>A0A1J0GGM8</accession>
<dbReference type="CDD" id="cd00211">
    <property type="entry name" value="PTS_IIA_fru"/>
    <property type="match status" value="1"/>
</dbReference>
<dbReference type="EMBL" id="CP015756">
    <property type="protein sequence ID" value="APC40128.1"/>
    <property type="molecule type" value="Genomic_DNA"/>
</dbReference>
<dbReference type="STRING" id="1552.A7L45_08620"/>
<dbReference type="PANTHER" id="PTHR47738:SF3">
    <property type="entry name" value="PHOSPHOTRANSFERASE SYSTEM MANNITOL_FRUCTOSE-SPECIFIC IIA DOMAIN CONTAINING PROTEIN"/>
    <property type="match status" value="1"/>
</dbReference>
<dbReference type="InterPro" id="IPR051541">
    <property type="entry name" value="PTS_SugarTrans_NitroReg"/>
</dbReference>
<keyword evidence="3" id="KW-1185">Reference proteome</keyword>
<feature type="domain" description="PTS EIIA type-2" evidence="1">
    <location>
        <begin position="7"/>
        <end position="153"/>
    </location>
</feature>
<dbReference type="PROSITE" id="PS51094">
    <property type="entry name" value="PTS_EIIA_TYPE_2"/>
    <property type="match status" value="1"/>
</dbReference>
<protein>
    <submittedName>
        <fullName evidence="2">PTS galactitol transporter subunit IIA</fullName>
    </submittedName>
</protein>
<dbReference type="RefSeq" id="WP_071612419.1">
    <property type="nucleotide sequence ID" value="NZ_CP015756.1"/>
</dbReference>
<name>A0A1J0GGM8_9CLOT</name>
<dbReference type="SUPFAM" id="SSF55804">
    <property type="entry name" value="Phoshotransferase/anion transport protein"/>
    <property type="match status" value="1"/>
</dbReference>
<sequence>MTKSITEYLSKDLIINNLEAETTDDIFYALSKMLLKANYVKDSFYDGLVARESKFPTGLTLGKYNVAIPHTDAIHVLKPAIAIATLKNPVTFTNMDGDGEVNVNVVFCMILKEPHSQISMLQQLMFLIQNEDVLKSLSEATDSIELYDILTKFNCITN</sequence>
<gene>
    <name evidence="2" type="ORF">A7L45_08620</name>
</gene>
<dbReference type="Proteomes" id="UP000182569">
    <property type="component" value="Chromosome"/>
</dbReference>
<dbReference type="KEGG" id="ceu:A7L45_08620"/>
<dbReference type="InterPro" id="IPR002178">
    <property type="entry name" value="PTS_EIIA_type-2_dom"/>
</dbReference>